<dbReference type="AlphaFoldDB" id="A0A2P2PJ68"/>
<name>A0A2P2PJ68_RHIMU</name>
<organism evidence="1">
    <name type="scientific">Rhizophora mucronata</name>
    <name type="common">Asiatic mangrove</name>
    <dbReference type="NCBI Taxonomy" id="61149"/>
    <lineage>
        <taxon>Eukaryota</taxon>
        <taxon>Viridiplantae</taxon>
        <taxon>Streptophyta</taxon>
        <taxon>Embryophyta</taxon>
        <taxon>Tracheophyta</taxon>
        <taxon>Spermatophyta</taxon>
        <taxon>Magnoliopsida</taxon>
        <taxon>eudicotyledons</taxon>
        <taxon>Gunneridae</taxon>
        <taxon>Pentapetalae</taxon>
        <taxon>rosids</taxon>
        <taxon>fabids</taxon>
        <taxon>Malpighiales</taxon>
        <taxon>Rhizophoraceae</taxon>
        <taxon>Rhizophora</taxon>
    </lineage>
</organism>
<sequence>MDDVPTNGYVLIDYKQLLVDKTLCIARVGRWSVIYCMQFSLHFAKRLFTCLETMTFQIIKCCI</sequence>
<reference evidence="1" key="1">
    <citation type="submission" date="2018-02" db="EMBL/GenBank/DDBJ databases">
        <title>Rhizophora mucronata_Transcriptome.</title>
        <authorList>
            <person name="Meera S.P."/>
            <person name="Sreeshan A."/>
            <person name="Augustine A."/>
        </authorList>
    </citation>
    <scope>NUCLEOTIDE SEQUENCE</scope>
    <source>
        <tissue evidence="1">Leaf</tissue>
    </source>
</reference>
<protein>
    <submittedName>
        <fullName evidence="1">Uncharacterized protein</fullName>
    </submittedName>
</protein>
<dbReference type="EMBL" id="GGEC01074289">
    <property type="protein sequence ID" value="MBX54773.1"/>
    <property type="molecule type" value="Transcribed_RNA"/>
</dbReference>
<accession>A0A2P2PJ68</accession>
<evidence type="ECO:0000313" key="1">
    <source>
        <dbReference type="EMBL" id="MBX54773.1"/>
    </source>
</evidence>
<proteinExistence type="predicted"/>